<evidence type="ECO:0008006" key="4">
    <source>
        <dbReference type="Google" id="ProtNLM"/>
    </source>
</evidence>
<dbReference type="PANTHER" id="PTHR31286:SF62">
    <property type="entry name" value="ZINC FINGER, CCHC-TYPE-LIKE PROTEIN"/>
    <property type="match status" value="1"/>
</dbReference>
<evidence type="ECO:0000313" key="2">
    <source>
        <dbReference type="EMBL" id="KAK1631980.1"/>
    </source>
</evidence>
<organism evidence="2 3">
    <name type="scientific">Lolium multiflorum</name>
    <name type="common">Italian ryegrass</name>
    <name type="synonym">Lolium perenne subsp. multiflorum</name>
    <dbReference type="NCBI Taxonomy" id="4521"/>
    <lineage>
        <taxon>Eukaryota</taxon>
        <taxon>Viridiplantae</taxon>
        <taxon>Streptophyta</taxon>
        <taxon>Embryophyta</taxon>
        <taxon>Tracheophyta</taxon>
        <taxon>Spermatophyta</taxon>
        <taxon>Magnoliopsida</taxon>
        <taxon>Liliopsida</taxon>
        <taxon>Poales</taxon>
        <taxon>Poaceae</taxon>
        <taxon>BOP clade</taxon>
        <taxon>Pooideae</taxon>
        <taxon>Poodae</taxon>
        <taxon>Poeae</taxon>
        <taxon>Poeae Chloroplast Group 2 (Poeae type)</taxon>
        <taxon>Loliodinae</taxon>
        <taxon>Loliinae</taxon>
        <taxon>Lolium</taxon>
    </lineage>
</organism>
<feature type="region of interest" description="Disordered" evidence="1">
    <location>
        <begin position="217"/>
        <end position="241"/>
    </location>
</feature>
<feature type="region of interest" description="Disordered" evidence="1">
    <location>
        <begin position="312"/>
        <end position="365"/>
    </location>
</feature>
<proteinExistence type="predicted"/>
<comment type="caution">
    <text evidence="2">The sequence shown here is derived from an EMBL/GenBank/DDBJ whole genome shotgun (WGS) entry which is preliminary data.</text>
</comment>
<accession>A0AAD8W1K3</accession>
<feature type="region of interest" description="Disordered" evidence="1">
    <location>
        <begin position="1"/>
        <end position="20"/>
    </location>
</feature>
<gene>
    <name evidence="2" type="ORF">QYE76_006295</name>
</gene>
<keyword evidence="3" id="KW-1185">Reference proteome</keyword>
<feature type="compositionally biased region" description="Polar residues" evidence="1">
    <location>
        <begin position="316"/>
        <end position="329"/>
    </location>
</feature>
<dbReference type="PANTHER" id="PTHR31286">
    <property type="entry name" value="GLYCINE-RICH CELL WALL STRUCTURAL PROTEIN 1.8-LIKE"/>
    <property type="match status" value="1"/>
</dbReference>
<protein>
    <recommendedName>
        <fullName evidence="4">Zinc knuckle CX2CX4HX4C domain-containing protein</fullName>
    </recommendedName>
</protein>
<dbReference type="EMBL" id="JAUUTY010000005">
    <property type="protein sequence ID" value="KAK1631980.1"/>
    <property type="molecule type" value="Genomic_DNA"/>
</dbReference>
<dbReference type="Proteomes" id="UP001231189">
    <property type="component" value="Unassembled WGS sequence"/>
</dbReference>
<name>A0AAD8W1K3_LOLMU</name>
<reference evidence="2" key="1">
    <citation type="submission" date="2023-07" db="EMBL/GenBank/DDBJ databases">
        <title>A chromosome-level genome assembly of Lolium multiflorum.</title>
        <authorList>
            <person name="Chen Y."/>
            <person name="Copetti D."/>
            <person name="Kolliker R."/>
            <person name="Studer B."/>
        </authorList>
    </citation>
    <scope>NUCLEOTIDE SEQUENCE</scope>
    <source>
        <strain evidence="2">02402/16</strain>
        <tissue evidence="2">Leaf</tissue>
    </source>
</reference>
<evidence type="ECO:0000256" key="1">
    <source>
        <dbReference type="SAM" id="MobiDB-lite"/>
    </source>
</evidence>
<feature type="compositionally biased region" description="Basic and acidic residues" evidence="1">
    <location>
        <begin position="230"/>
        <end position="241"/>
    </location>
</feature>
<dbReference type="InterPro" id="IPR040256">
    <property type="entry name" value="At4g02000-like"/>
</dbReference>
<evidence type="ECO:0000313" key="3">
    <source>
        <dbReference type="Proteomes" id="UP001231189"/>
    </source>
</evidence>
<dbReference type="AlphaFoldDB" id="A0AAD8W1K3"/>
<sequence length="365" mass="40523">MGAKGGGSARTSSRSPAKKGADDLAARLSAKLGDLMLTDKEASGLVIGGADKLKIPHPRWAVVGKVCSPRRLVISALERAMQRAWSLHRSAQFRDIGDNRFYGELIGGCIGKYITVDVDDDGMAWGKDLRIRVAVRVDQPLLRGVTVRENEDDKEGTWFDLKYEKVPHFCFDCGCLVHPADVLSASSYGSRSSDAESRGWGGVEIRDIPSRRNLVSEFEYSSSSRGGGNDGRRERGDDSWLDKRHWAQDREQMQGKEPMINIPRAHTRGTFTRRPRAQEAVTRQENVQAPMGARTKKRGQKQVWLPVNVQVIGEETSGSSGKRQRTNSVFDRIEEAGQDGQRSSSVFDRIEEPSADPARQGRRSQ</sequence>